<name>A0A2P8G547_9BACT</name>
<accession>A0A2P8G547</accession>
<proteinExistence type="predicted"/>
<keyword evidence="3" id="KW-0804">Transcription</keyword>
<evidence type="ECO:0000313" key="5">
    <source>
        <dbReference type="EMBL" id="PSL29015.1"/>
    </source>
</evidence>
<reference evidence="5 6" key="1">
    <citation type="submission" date="2018-03" db="EMBL/GenBank/DDBJ databases">
        <title>Genomic Encyclopedia of Archaeal and Bacterial Type Strains, Phase II (KMG-II): from individual species to whole genera.</title>
        <authorList>
            <person name="Goeker M."/>
        </authorList>
    </citation>
    <scope>NUCLEOTIDE SEQUENCE [LARGE SCALE GENOMIC DNA]</scope>
    <source>
        <strain evidence="5 6">DSM 18107</strain>
    </source>
</reference>
<dbReference type="InterPro" id="IPR009057">
    <property type="entry name" value="Homeodomain-like_sf"/>
</dbReference>
<gene>
    <name evidence="5" type="ORF">CLV42_107161</name>
</gene>
<keyword evidence="1" id="KW-0805">Transcription regulation</keyword>
<dbReference type="PANTHER" id="PTHR43280:SF2">
    <property type="entry name" value="HTH-TYPE TRANSCRIPTIONAL REGULATOR EXSA"/>
    <property type="match status" value="1"/>
</dbReference>
<dbReference type="GO" id="GO:0043565">
    <property type="term" value="F:sequence-specific DNA binding"/>
    <property type="evidence" value="ECO:0007669"/>
    <property type="project" value="InterPro"/>
</dbReference>
<dbReference type="AlphaFoldDB" id="A0A2P8G547"/>
<dbReference type="InterPro" id="IPR018060">
    <property type="entry name" value="HTH_AraC"/>
</dbReference>
<comment type="caution">
    <text evidence="5">The sequence shown here is derived from an EMBL/GenBank/DDBJ whole genome shotgun (WGS) entry which is preliminary data.</text>
</comment>
<dbReference type="InterPro" id="IPR046532">
    <property type="entry name" value="DUF6597"/>
</dbReference>
<protein>
    <submittedName>
        <fullName evidence="5">AraC family transcriptional regulator</fullName>
    </submittedName>
</protein>
<dbReference type="Pfam" id="PF12833">
    <property type="entry name" value="HTH_18"/>
    <property type="match status" value="1"/>
</dbReference>
<evidence type="ECO:0000256" key="2">
    <source>
        <dbReference type="ARBA" id="ARBA00023125"/>
    </source>
</evidence>
<dbReference type="Gene3D" id="1.10.10.60">
    <property type="entry name" value="Homeodomain-like"/>
    <property type="match status" value="1"/>
</dbReference>
<dbReference type="OrthoDB" id="655946at2"/>
<evidence type="ECO:0000256" key="3">
    <source>
        <dbReference type="ARBA" id="ARBA00023163"/>
    </source>
</evidence>
<dbReference type="SUPFAM" id="SSF46689">
    <property type="entry name" value="Homeodomain-like"/>
    <property type="match status" value="1"/>
</dbReference>
<evidence type="ECO:0000256" key="1">
    <source>
        <dbReference type="ARBA" id="ARBA00023015"/>
    </source>
</evidence>
<dbReference type="Proteomes" id="UP000240978">
    <property type="component" value="Unassembled WGS sequence"/>
</dbReference>
<dbReference type="PANTHER" id="PTHR43280">
    <property type="entry name" value="ARAC-FAMILY TRANSCRIPTIONAL REGULATOR"/>
    <property type="match status" value="1"/>
</dbReference>
<dbReference type="RefSeq" id="WP_106603402.1">
    <property type="nucleotide sequence ID" value="NZ_PYGK01000007.1"/>
</dbReference>
<evidence type="ECO:0000313" key="6">
    <source>
        <dbReference type="Proteomes" id="UP000240978"/>
    </source>
</evidence>
<sequence length="274" mass="30932">MFEYQQYQPSAQLADYIECYWILRAEACFLNSPDPLVPGGRIEMIFNFASPVNWLIAKDNPGGISFPGPIFMGQRNKVFYVAATGKVDMLGLRFKPGGLAAFTNMPVSGLSNAMVPAAFILGTQVNDWEALLYEQQDTMAMLRMLDTLMIKALKAVPRDNLLMNIAIAALRSGNEDTSIATVCHQTGYNYKKLERVFIRNTGYTPKYYHKILRFNKAIRLMDTADALTSICYACNYFDQAHFIRDFRQFTGTTPGQFKRGDNKIADILIKHQSV</sequence>
<dbReference type="GO" id="GO:0003700">
    <property type="term" value="F:DNA-binding transcription factor activity"/>
    <property type="evidence" value="ECO:0007669"/>
    <property type="project" value="InterPro"/>
</dbReference>
<feature type="domain" description="HTH araC/xylS-type" evidence="4">
    <location>
        <begin position="159"/>
        <end position="260"/>
    </location>
</feature>
<dbReference type="Pfam" id="PF20240">
    <property type="entry name" value="DUF6597"/>
    <property type="match status" value="1"/>
</dbReference>
<organism evidence="5 6">
    <name type="scientific">Chitinophaga ginsengisoli</name>
    <dbReference type="NCBI Taxonomy" id="363837"/>
    <lineage>
        <taxon>Bacteria</taxon>
        <taxon>Pseudomonadati</taxon>
        <taxon>Bacteroidota</taxon>
        <taxon>Chitinophagia</taxon>
        <taxon>Chitinophagales</taxon>
        <taxon>Chitinophagaceae</taxon>
        <taxon>Chitinophaga</taxon>
    </lineage>
</organism>
<dbReference type="PROSITE" id="PS01124">
    <property type="entry name" value="HTH_ARAC_FAMILY_2"/>
    <property type="match status" value="1"/>
</dbReference>
<evidence type="ECO:0000259" key="4">
    <source>
        <dbReference type="PROSITE" id="PS01124"/>
    </source>
</evidence>
<keyword evidence="6" id="KW-1185">Reference proteome</keyword>
<dbReference type="EMBL" id="PYGK01000007">
    <property type="protein sequence ID" value="PSL29015.1"/>
    <property type="molecule type" value="Genomic_DNA"/>
</dbReference>
<dbReference type="SMART" id="SM00342">
    <property type="entry name" value="HTH_ARAC"/>
    <property type="match status" value="1"/>
</dbReference>
<keyword evidence="2" id="KW-0238">DNA-binding</keyword>